<reference evidence="1 2" key="1">
    <citation type="submission" date="2016-10" db="EMBL/GenBank/DDBJ databases">
        <authorList>
            <person name="de Groot N.N."/>
        </authorList>
    </citation>
    <scope>NUCLEOTIDE SEQUENCE [LARGE SCALE GENOMIC DNA]</scope>
    <source>
        <strain evidence="1 2">DSM 19012</strain>
    </source>
</reference>
<dbReference type="AlphaFoldDB" id="A0A1I1VSG2"/>
<evidence type="ECO:0000313" key="1">
    <source>
        <dbReference type="EMBL" id="SFD85987.1"/>
    </source>
</evidence>
<dbReference type="EMBL" id="FONA01000003">
    <property type="protein sequence ID" value="SFD85987.1"/>
    <property type="molecule type" value="Genomic_DNA"/>
</dbReference>
<protein>
    <submittedName>
        <fullName evidence="1">Uncharacterized protein</fullName>
    </submittedName>
</protein>
<dbReference type="STRING" id="385682.SAMN05444380_10349"/>
<organism evidence="1 2">
    <name type="scientific">Thermophagus xiamenensis</name>
    <dbReference type="NCBI Taxonomy" id="385682"/>
    <lineage>
        <taxon>Bacteria</taxon>
        <taxon>Pseudomonadati</taxon>
        <taxon>Bacteroidota</taxon>
        <taxon>Bacteroidia</taxon>
        <taxon>Marinilabiliales</taxon>
        <taxon>Marinilabiliaceae</taxon>
        <taxon>Thermophagus</taxon>
    </lineage>
</organism>
<accession>A0A1I1VSG2</accession>
<gene>
    <name evidence="1" type="ORF">SAMN05444380_10349</name>
</gene>
<name>A0A1I1VSG2_9BACT</name>
<evidence type="ECO:0000313" key="2">
    <source>
        <dbReference type="Proteomes" id="UP000181976"/>
    </source>
</evidence>
<keyword evidence="2" id="KW-1185">Reference proteome</keyword>
<dbReference type="RefSeq" id="WP_044138469.1">
    <property type="nucleotide sequence ID" value="NZ_FONA01000003.1"/>
</dbReference>
<sequence length="90" mass="9892">MNILGPTLILLNAQEIKREMKNPLFILVISLLPFGLTGQTIEKPRGCFAGTNGTHPDVLSHPEARGVLLIEKWSNLETSPLCLGEPIFLN</sequence>
<proteinExistence type="predicted"/>
<dbReference type="Proteomes" id="UP000181976">
    <property type="component" value="Unassembled WGS sequence"/>
</dbReference>
<dbReference type="InParanoid" id="A0A1I1VSG2"/>